<sequence>MRISEINTGVICQELHIMEDDVDEAELRYLDALKTAAISYVTGYTGLCESELDSYEDITIAALVLISDMYDNRQMYVDKNYSNRVIETILNMHRINLVPGGAYGG</sequence>
<dbReference type="InterPro" id="IPR006450">
    <property type="entry name" value="Phage_HK97_gp6-like"/>
</dbReference>
<name>A0A8S5P2J0_9CAUD</name>
<dbReference type="NCBIfam" id="TIGR01560">
    <property type="entry name" value="put_DNA_pack"/>
    <property type="match status" value="1"/>
</dbReference>
<reference evidence="1" key="1">
    <citation type="journal article" date="2021" name="Proc. Natl. Acad. Sci. U.S.A.">
        <title>A Catalog of Tens of Thousands of Viruses from Human Metagenomes Reveals Hidden Associations with Chronic Diseases.</title>
        <authorList>
            <person name="Tisza M.J."/>
            <person name="Buck C.B."/>
        </authorList>
    </citation>
    <scope>NUCLEOTIDE SEQUENCE</scope>
    <source>
        <strain evidence="1">Ctitf6</strain>
    </source>
</reference>
<dbReference type="EMBL" id="BK015313">
    <property type="protein sequence ID" value="DAE00848.1"/>
    <property type="molecule type" value="Genomic_DNA"/>
</dbReference>
<dbReference type="Gene3D" id="1.10.3230.30">
    <property type="entry name" value="Phage gp6-like head-tail connector protein"/>
    <property type="match status" value="1"/>
</dbReference>
<accession>A0A8S5P2J0</accession>
<dbReference type="CDD" id="cd08054">
    <property type="entry name" value="gp6"/>
    <property type="match status" value="1"/>
</dbReference>
<organism evidence="1">
    <name type="scientific">Siphoviridae sp. ctitf6</name>
    <dbReference type="NCBI Taxonomy" id="2825627"/>
    <lineage>
        <taxon>Viruses</taxon>
        <taxon>Duplodnaviria</taxon>
        <taxon>Heunggongvirae</taxon>
        <taxon>Uroviricota</taxon>
        <taxon>Caudoviricetes</taxon>
    </lineage>
</organism>
<evidence type="ECO:0000313" key="1">
    <source>
        <dbReference type="EMBL" id="DAE00848.1"/>
    </source>
</evidence>
<protein>
    <submittedName>
        <fullName evidence="1">Head tail connector</fullName>
    </submittedName>
</protein>
<proteinExistence type="predicted"/>